<feature type="transmembrane region" description="Helical" evidence="1">
    <location>
        <begin position="445"/>
        <end position="462"/>
    </location>
</feature>
<keyword evidence="1" id="KW-0472">Membrane</keyword>
<feature type="transmembrane region" description="Helical" evidence="1">
    <location>
        <begin position="129"/>
        <end position="147"/>
    </location>
</feature>
<dbReference type="Proteomes" id="UP000782880">
    <property type="component" value="Unassembled WGS sequence"/>
</dbReference>
<evidence type="ECO:0000313" key="2">
    <source>
        <dbReference type="EMBL" id="HJG28746.1"/>
    </source>
</evidence>
<evidence type="ECO:0000313" key="3">
    <source>
        <dbReference type="Proteomes" id="UP000782880"/>
    </source>
</evidence>
<accession>A0A921ILD6</accession>
<comment type="caution">
    <text evidence="2">The sequence shown here is derived from an EMBL/GenBank/DDBJ whole genome shotgun (WGS) entry which is preliminary data.</text>
</comment>
<feature type="transmembrane region" description="Helical" evidence="1">
    <location>
        <begin position="360"/>
        <end position="377"/>
    </location>
</feature>
<dbReference type="AlphaFoldDB" id="A0A921ILD6"/>
<evidence type="ECO:0000256" key="1">
    <source>
        <dbReference type="SAM" id="Phobius"/>
    </source>
</evidence>
<feature type="transmembrane region" description="Helical" evidence="1">
    <location>
        <begin position="257"/>
        <end position="274"/>
    </location>
</feature>
<proteinExistence type="predicted"/>
<evidence type="ECO:0008006" key="4">
    <source>
        <dbReference type="Google" id="ProtNLM"/>
    </source>
</evidence>
<keyword evidence="1" id="KW-1133">Transmembrane helix</keyword>
<feature type="transmembrane region" description="Helical" evidence="1">
    <location>
        <begin position="411"/>
        <end position="433"/>
    </location>
</feature>
<name>A0A921ILD6_9FIRM</name>
<protein>
    <recommendedName>
        <fullName evidence="4">Glycosyltransferase RgtA/B/C/D-like domain-containing protein</fullName>
    </recommendedName>
</protein>
<feature type="transmembrane region" description="Helical" evidence="1">
    <location>
        <begin position="16"/>
        <end position="34"/>
    </location>
</feature>
<feature type="transmembrane region" description="Helical" evidence="1">
    <location>
        <begin position="383"/>
        <end position="404"/>
    </location>
</feature>
<feature type="transmembrane region" description="Helical" evidence="1">
    <location>
        <begin position="286"/>
        <end position="307"/>
    </location>
</feature>
<feature type="transmembrane region" description="Helical" evidence="1">
    <location>
        <begin position="224"/>
        <end position="245"/>
    </location>
</feature>
<feature type="transmembrane region" description="Helical" evidence="1">
    <location>
        <begin position="100"/>
        <end position="117"/>
    </location>
</feature>
<sequence length="596" mass="67483">MSKSWRTLVASKRFDGLVYFALFAILLIQLIKLGDKPGLYFDAMYPDYIGVQYLFPQQYYVRSQAAEPWLCQIYHGNIGVWITLLSVLITGTTSILQHHIVYGIFAAACVGMLYSILTHRRVGVPKELAAAAVLVFTVWPCLWTVVITQYYMSLAGSLCVLGCARLYLSYLETPDHHTKLIAGWFLLGVSFYTYFCFLFFVPAFLVATWRVLPRHDWKATLDRLILCLISYLFGCAFYLIGYTQIALYKAGYSLQNLQKFLLFVVFYSLLLLMYELFRRRVSLRYGVLGAGLVVCAVWAVKVLPYLASNAESLQVMGAEPTSLVQKVAHIFNDFSYLISVLSTQRLILGYDIIAWDNQKIWLFWLVLTVVTFLMERISKRKSLPWKALFMVWGSYLLCCVAFGSRMQPQHYVPLTFVMVGLVACQMSSLYTSVTVLGKKAAARNARIVGVVFTAVLLLVSAVDSTRILQEIRVTGGNGRFTSQLTQLAYDALENAEQGEKELYLFPDWGFFTGFDYLTRNSIPFQGNLDEEVSGSYFADGGNLVLCCWEKEDVAQYEAFLHKVMGSQTGSIVTEEKYDPNGSLAFYKLTLSHDAEL</sequence>
<reference evidence="2" key="1">
    <citation type="journal article" date="2021" name="PeerJ">
        <title>Extensive microbial diversity within the chicken gut microbiome revealed by metagenomics and culture.</title>
        <authorList>
            <person name="Gilroy R."/>
            <person name="Ravi A."/>
            <person name="Getino M."/>
            <person name="Pursley I."/>
            <person name="Horton D.L."/>
            <person name="Alikhan N.F."/>
            <person name="Baker D."/>
            <person name="Gharbi K."/>
            <person name="Hall N."/>
            <person name="Watson M."/>
            <person name="Adriaenssens E.M."/>
            <person name="Foster-Nyarko E."/>
            <person name="Jarju S."/>
            <person name="Secka A."/>
            <person name="Antonio M."/>
            <person name="Oren A."/>
            <person name="Chaudhuri R.R."/>
            <person name="La Ragione R."/>
            <person name="Hildebrand F."/>
            <person name="Pallen M.J."/>
        </authorList>
    </citation>
    <scope>NUCLEOTIDE SEQUENCE</scope>
    <source>
        <strain evidence="2">ChiBcec21-2208</strain>
    </source>
</reference>
<feature type="transmembrane region" description="Helical" evidence="1">
    <location>
        <begin position="191"/>
        <end position="212"/>
    </location>
</feature>
<keyword evidence="1" id="KW-0812">Transmembrane</keyword>
<gene>
    <name evidence="2" type="ORF">K8V20_08925</name>
</gene>
<organism evidence="2 3">
    <name type="scientific">Subdoligranulum variabile</name>
    <dbReference type="NCBI Taxonomy" id="214851"/>
    <lineage>
        <taxon>Bacteria</taxon>
        <taxon>Bacillati</taxon>
        <taxon>Bacillota</taxon>
        <taxon>Clostridia</taxon>
        <taxon>Eubacteriales</taxon>
        <taxon>Oscillospiraceae</taxon>
        <taxon>Subdoligranulum</taxon>
    </lineage>
</organism>
<dbReference type="EMBL" id="DYVE01000231">
    <property type="protein sequence ID" value="HJG28746.1"/>
    <property type="molecule type" value="Genomic_DNA"/>
</dbReference>
<reference evidence="2" key="2">
    <citation type="submission" date="2021-09" db="EMBL/GenBank/DDBJ databases">
        <authorList>
            <person name="Gilroy R."/>
        </authorList>
    </citation>
    <scope>NUCLEOTIDE SEQUENCE</scope>
    <source>
        <strain evidence="2">ChiBcec21-2208</strain>
    </source>
</reference>